<evidence type="ECO:0000313" key="3">
    <source>
        <dbReference type="Proteomes" id="UP000237347"/>
    </source>
</evidence>
<keyword evidence="3" id="KW-1185">Reference proteome</keyword>
<proteinExistence type="predicted"/>
<comment type="caution">
    <text evidence="2">The sequence shown here is derived from an EMBL/GenBank/DDBJ whole genome shotgun (WGS) entry which is preliminary data.</text>
</comment>
<gene>
    <name evidence="2" type="ORF">CFP56_013369</name>
</gene>
<evidence type="ECO:0000256" key="1">
    <source>
        <dbReference type="SAM" id="MobiDB-lite"/>
    </source>
</evidence>
<dbReference type="AlphaFoldDB" id="A0AAW0KTT5"/>
<feature type="compositionally biased region" description="Basic and acidic residues" evidence="1">
    <location>
        <begin position="497"/>
        <end position="506"/>
    </location>
</feature>
<feature type="region of interest" description="Disordered" evidence="1">
    <location>
        <begin position="463"/>
        <end position="506"/>
    </location>
</feature>
<accession>A0AAW0KTT5</accession>
<dbReference type="EMBL" id="PKMF04000215">
    <property type="protein sequence ID" value="KAK7842807.1"/>
    <property type="molecule type" value="Genomic_DNA"/>
</dbReference>
<feature type="region of interest" description="Disordered" evidence="1">
    <location>
        <begin position="277"/>
        <end position="319"/>
    </location>
</feature>
<name>A0AAW0KTT5_QUESU</name>
<feature type="compositionally biased region" description="Polar residues" evidence="1">
    <location>
        <begin position="32"/>
        <end position="41"/>
    </location>
</feature>
<feature type="compositionally biased region" description="Acidic residues" evidence="1">
    <location>
        <begin position="482"/>
        <end position="493"/>
    </location>
</feature>
<feature type="region of interest" description="Disordered" evidence="1">
    <location>
        <begin position="56"/>
        <end position="93"/>
    </location>
</feature>
<feature type="compositionally biased region" description="Low complexity" evidence="1">
    <location>
        <begin position="71"/>
        <end position="84"/>
    </location>
</feature>
<evidence type="ECO:0000313" key="2">
    <source>
        <dbReference type="EMBL" id="KAK7842807.1"/>
    </source>
</evidence>
<organism evidence="2 3">
    <name type="scientific">Quercus suber</name>
    <name type="common">Cork oak</name>
    <dbReference type="NCBI Taxonomy" id="58331"/>
    <lineage>
        <taxon>Eukaryota</taxon>
        <taxon>Viridiplantae</taxon>
        <taxon>Streptophyta</taxon>
        <taxon>Embryophyta</taxon>
        <taxon>Tracheophyta</taxon>
        <taxon>Spermatophyta</taxon>
        <taxon>Magnoliopsida</taxon>
        <taxon>eudicotyledons</taxon>
        <taxon>Gunneridae</taxon>
        <taxon>Pentapetalae</taxon>
        <taxon>rosids</taxon>
        <taxon>fabids</taxon>
        <taxon>Fagales</taxon>
        <taxon>Fagaceae</taxon>
        <taxon>Quercus</taxon>
    </lineage>
</organism>
<sequence>MNDSDHEQTKEDQSQPNVALSTKISKSGSSSHDNAPSLNQQHDQHLPAVLHWPCSDQHAVDPTQSPSPIMQSQWQQLPHPQQNPASKLAQYGQPPQFVQPTAPFCMLQQPVYPFFAANAPTTFQLFSPLGTTDFGWQAPGAIGGGTSSSNQPQVSNFCYPVGYMYPAFPGTWDPSHFWGQAQQSQSPCTYNVPEAYGYNSLPQSFQRGIIKPEAKLPQKHQKLWDAQSAENVQLWNVINRLQAEIADYKNRLIRLEIEVSSLKPNVGEPIAQVIGTCSAGQPSKRGKPKKRSVNALPSLGKSHPRTRARISPPCTTQPESKSHIFEKVILYKVEDKDKASHSTAMEQENNENISNIVTTHTIDDMDIKINNLMMPAFHNQVHQEFAGVQIGGYGLNSSSEMKIIDGKVQDVKIGNLNLSQQAKEMTNKGASKISSEACGRHSLAIDFHDRQEGKIISGWSFANEEDASEELEDAVVGSTKDENEEEMEDDTSSAEEIAQKPDEGTC</sequence>
<feature type="region of interest" description="Disordered" evidence="1">
    <location>
        <begin position="1"/>
        <end position="43"/>
    </location>
</feature>
<feature type="compositionally biased region" description="Acidic residues" evidence="1">
    <location>
        <begin position="463"/>
        <end position="473"/>
    </location>
</feature>
<protein>
    <submittedName>
        <fullName evidence="2">Uncharacterized protein</fullName>
    </submittedName>
</protein>
<dbReference type="Proteomes" id="UP000237347">
    <property type="component" value="Unassembled WGS sequence"/>
</dbReference>
<reference evidence="2 3" key="1">
    <citation type="journal article" date="2018" name="Sci. Data">
        <title>The draft genome sequence of cork oak.</title>
        <authorList>
            <person name="Ramos A.M."/>
            <person name="Usie A."/>
            <person name="Barbosa P."/>
            <person name="Barros P.M."/>
            <person name="Capote T."/>
            <person name="Chaves I."/>
            <person name="Simoes F."/>
            <person name="Abreu I."/>
            <person name="Carrasquinho I."/>
            <person name="Faro C."/>
            <person name="Guimaraes J.B."/>
            <person name="Mendonca D."/>
            <person name="Nobrega F."/>
            <person name="Rodrigues L."/>
            <person name="Saibo N.J.M."/>
            <person name="Varela M.C."/>
            <person name="Egas C."/>
            <person name="Matos J."/>
            <person name="Miguel C.M."/>
            <person name="Oliveira M.M."/>
            <person name="Ricardo C.P."/>
            <person name="Goncalves S."/>
        </authorList>
    </citation>
    <scope>NUCLEOTIDE SEQUENCE [LARGE SCALE GENOMIC DNA]</scope>
    <source>
        <strain evidence="3">cv. HL8</strain>
    </source>
</reference>
<feature type="compositionally biased region" description="Low complexity" evidence="1">
    <location>
        <begin position="21"/>
        <end position="31"/>
    </location>
</feature>
<feature type="compositionally biased region" description="Basic and acidic residues" evidence="1">
    <location>
        <begin position="1"/>
        <end position="13"/>
    </location>
</feature>